<reference evidence="4" key="2">
    <citation type="submission" date="2016-10" db="EMBL/GenBank/DDBJ databases">
        <authorList>
            <person name="Varghese N."/>
        </authorList>
    </citation>
    <scope>NUCLEOTIDE SEQUENCE [LARGE SCALE GENOMIC DNA]</scope>
    <source>
        <strain evidence="4">DSM 12489</strain>
    </source>
</reference>
<dbReference type="EMBL" id="FNOJ01000005">
    <property type="protein sequence ID" value="SDW39467.1"/>
    <property type="molecule type" value="Genomic_DNA"/>
</dbReference>
<keyword evidence="4" id="KW-1185">Reference proteome</keyword>
<reference evidence="2" key="3">
    <citation type="submission" date="2023-02" db="EMBL/GenBank/DDBJ databases">
        <title>Proposal of a novel subspecies: Alicyclobacillus hesperidum subspecies aegle.</title>
        <authorList>
            <person name="Goto K."/>
            <person name="Fujii T."/>
            <person name="Yasui K."/>
            <person name="Mochida K."/>
            <person name="Kato-Tanaka Y."/>
            <person name="Morohoshi S."/>
            <person name="An S.Y."/>
            <person name="Kasai H."/>
            <person name="Yokota A."/>
        </authorList>
    </citation>
    <scope>NUCLEOTIDE SEQUENCE</scope>
    <source>
        <strain evidence="2">DSM 12766</strain>
    </source>
</reference>
<accession>A0A1H2T6S2</accession>
<protein>
    <recommendedName>
        <fullName evidence="5">Competence protein ComGF</fullName>
    </recommendedName>
</protein>
<feature type="transmembrane region" description="Helical" evidence="1">
    <location>
        <begin position="12"/>
        <end position="37"/>
    </location>
</feature>
<dbReference type="STRING" id="89784.SAMN04489725_10597"/>
<proteinExistence type="predicted"/>
<dbReference type="EMBL" id="BSRA01000007">
    <property type="protein sequence ID" value="GLV13780.1"/>
    <property type="molecule type" value="Genomic_DNA"/>
</dbReference>
<dbReference type="Proteomes" id="UP001157137">
    <property type="component" value="Unassembled WGS sequence"/>
</dbReference>
<sequence>MLPAKYPDAILAFSLIETMIGFSIGTLAVTLASALFFQVHMFLHKQEELVEDMAAVDGIHRVLTQDIHAATTCSTLGSNLLLDELNGTQYTYYVNREHELIRYRTGGGTAVLALHVQSLQMKMEGGGILACQLTLTSGERDWFVARMSGT</sequence>
<reference evidence="3" key="1">
    <citation type="submission" date="2016-10" db="EMBL/GenBank/DDBJ databases">
        <authorList>
            <person name="de Groot N.N."/>
        </authorList>
    </citation>
    <scope>NUCLEOTIDE SEQUENCE [LARGE SCALE GENOMIC DNA]</scope>
    <source>
        <strain evidence="3">DSM 12489</strain>
    </source>
</reference>
<keyword evidence="1" id="KW-1133">Transmembrane helix</keyword>
<evidence type="ECO:0000256" key="1">
    <source>
        <dbReference type="SAM" id="Phobius"/>
    </source>
</evidence>
<evidence type="ECO:0000313" key="3">
    <source>
        <dbReference type="EMBL" id="SDW39467.1"/>
    </source>
</evidence>
<dbReference type="AlphaFoldDB" id="A0A1H2T6S2"/>
<name>A0A1H2T6S2_9BACL</name>
<keyword evidence="1" id="KW-0472">Membrane</keyword>
<keyword evidence="1" id="KW-0812">Transmembrane</keyword>
<evidence type="ECO:0000313" key="4">
    <source>
        <dbReference type="Proteomes" id="UP000182589"/>
    </source>
</evidence>
<dbReference type="Proteomes" id="UP000182589">
    <property type="component" value="Unassembled WGS sequence"/>
</dbReference>
<evidence type="ECO:0008006" key="5">
    <source>
        <dbReference type="Google" id="ProtNLM"/>
    </source>
</evidence>
<evidence type="ECO:0000313" key="2">
    <source>
        <dbReference type="EMBL" id="GLV13780.1"/>
    </source>
</evidence>
<organism evidence="3 4">
    <name type="scientific">Alicyclobacillus hesperidum</name>
    <dbReference type="NCBI Taxonomy" id="89784"/>
    <lineage>
        <taxon>Bacteria</taxon>
        <taxon>Bacillati</taxon>
        <taxon>Bacillota</taxon>
        <taxon>Bacilli</taxon>
        <taxon>Bacillales</taxon>
        <taxon>Alicyclobacillaceae</taxon>
        <taxon>Alicyclobacillus</taxon>
    </lineage>
</organism>
<gene>
    <name evidence="2" type="ORF">Heshes_14640</name>
    <name evidence="3" type="ORF">SAMN04489725_10597</name>
</gene>